<dbReference type="Gene3D" id="3.10.250.10">
    <property type="entry name" value="SRCR-like domain"/>
    <property type="match status" value="5"/>
</dbReference>
<name>A0A2R2MRE3_LINAN</name>
<keyword evidence="2" id="KW-0325">Glycoprotein</keyword>
<evidence type="ECO:0000313" key="6">
    <source>
        <dbReference type="RefSeq" id="XP_023932815.1"/>
    </source>
</evidence>
<dbReference type="SUPFAM" id="SSF56487">
    <property type="entry name" value="SRCR-like"/>
    <property type="match status" value="5"/>
</dbReference>
<dbReference type="FunFam" id="3.10.250.10:FF:000011">
    <property type="entry name" value="Scavenger receptor class A member 5"/>
    <property type="match status" value="5"/>
</dbReference>
<dbReference type="InterPro" id="IPR001190">
    <property type="entry name" value="SRCR"/>
</dbReference>
<dbReference type="Proteomes" id="UP000085678">
    <property type="component" value="Unplaced"/>
</dbReference>
<feature type="disulfide bond" evidence="3">
    <location>
        <begin position="401"/>
        <end position="411"/>
    </location>
</feature>
<evidence type="ECO:0000256" key="2">
    <source>
        <dbReference type="ARBA" id="ARBA00023180"/>
    </source>
</evidence>
<gene>
    <name evidence="6" type="primary">LOC106160096</name>
</gene>
<dbReference type="OrthoDB" id="6156774at2759"/>
<dbReference type="PANTHER" id="PTHR48071:SF28">
    <property type="entry name" value="SRCR DOMAIN-CONTAINING PROTEIN"/>
    <property type="match status" value="1"/>
</dbReference>
<proteinExistence type="predicted"/>
<dbReference type="Pfam" id="PF00530">
    <property type="entry name" value="SRCR"/>
    <property type="match status" value="5"/>
</dbReference>
<dbReference type="GO" id="GO:0016020">
    <property type="term" value="C:membrane"/>
    <property type="evidence" value="ECO:0007669"/>
    <property type="project" value="InterPro"/>
</dbReference>
<feature type="disulfide bond" evidence="3">
    <location>
        <begin position="507"/>
        <end position="517"/>
    </location>
</feature>
<keyword evidence="1 3" id="KW-1015">Disulfide bond</keyword>
<evidence type="ECO:0000259" key="4">
    <source>
        <dbReference type="PROSITE" id="PS50287"/>
    </source>
</evidence>
<dbReference type="InParanoid" id="A0A2R2MRE3"/>
<evidence type="ECO:0000256" key="3">
    <source>
        <dbReference type="PROSITE-ProRule" id="PRU00196"/>
    </source>
</evidence>
<dbReference type="STRING" id="7574.A0A2R2MRE3"/>
<dbReference type="PANTHER" id="PTHR48071">
    <property type="entry name" value="SRCR DOMAIN-CONTAINING PROTEIN"/>
    <property type="match status" value="1"/>
</dbReference>
<dbReference type="SMART" id="SM00202">
    <property type="entry name" value="SR"/>
    <property type="match status" value="5"/>
</dbReference>
<sequence>MQCPPDIEVRLVGGTRAGEGRVEVLQNGEWGTVCDHAWGDLDAHVVCRMLGYRQIGSRSFYNAYFGQGTGPILMDNVVCSGHETSIKDCSHNGWWTHNCDHSEDAGVRCVLRTPPVKVRLVGSTNDREGRVEVFHNGEWGTVCDDDWDENDALVVCRMLGYNTWHADPLYRSHFGAGNGSILLDNVACSGNEASIQDCGHNGWRSHDCDHSEDAGVTCFKRLPIKVRLVDGARALEGRVEVFHMGEWGTVCDDSWDVNDARVVCRMLGYDPKYSVSFYGAHFGQGTGPILMDNFACSGNEASIADCSFNFRHNCDHSEDAGVRCFTPGPVVRLVGGFRASEGRVEVFHHGEWGTVCDDSWDDNDARVVCRMLSYNPKYSISFYGAHFGRGTGSILMDNVACSGNEASIKDCRHNGWRTHNCGHSEDAGVRCSTAGPVRLVDGARVLEGRVEVFHDGEWGTVCDDSWDVNDARVVCRMFGFNDSVATAVSRAKFGQGSGSILMDEVACTGSEGSLKDCPHKGWGLHDCAHSEDAGVRCLP</sequence>
<evidence type="ECO:0000256" key="1">
    <source>
        <dbReference type="ARBA" id="ARBA00023157"/>
    </source>
</evidence>
<dbReference type="PROSITE" id="PS00420">
    <property type="entry name" value="SRCR_1"/>
    <property type="match status" value="3"/>
</dbReference>
<dbReference type="GeneID" id="106160096"/>
<dbReference type="AlphaFoldDB" id="A0A2R2MRE3"/>
<feature type="domain" description="SRCR" evidence="4">
    <location>
        <begin position="331"/>
        <end position="432"/>
    </location>
</feature>
<evidence type="ECO:0000313" key="5">
    <source>
        <dbReference type="Proteomes" id="UP000085678"/>
    </source>
</evidence>
<feature type="domain" description="SRCR" evidence="4">
    <location>
        <begin position="118"/>
        <end position="219"/>
    </location>
</feature>
<keyword evidence="5" id="KW-1185">Reference proteome</keyword>
<reference evidence="6" key="1">
    <citation type="submission" date="2025-08" db="UniProtKB">
        <authorList>
            <consortium name="RefSeq"/>
        </authorList>
    </citation>
    <scope>IDENTIFICATION</scope>
    <source>
        <tissue evidence="6">Gonads</tissue>
    </source>
</reference>
<protein>
    <submittedName>
        <fullName evidence="6">Deleted in malignant brain tumors 1 protein-like</fullName>
    </submittedName>
</protein>
<accession>A0A2R2MRE3</accession>
<dbReference type="RefSeq" id="XP_023932815.1">
    <property type="nucleotide sequence ID" value="XM_024077047.1"/>
</dbReference>
<feature type="disulfide bond" evidence="3">
    <location>
        <begin position="79"/>
        <end position="89"/>
    </location>
</feature>
<feature type="disulfide bond" evidence="3">
    <location>
        <begin position="296"/>
        <end position="306"/>
    </location>
</feature>
<feature type="domain" description="SRCR" evidence="4">
    <location>
        <begin position="437"/>
        <end position="538"/>
    </location>
</feature>
<organism evidence="5 6">
    <name type="scientific">Lingula anatina</name>
    <name type="common">Brachiopod</name>
    <name type="synonym">Lingula unguis</name>
    <dbReference type="NCBI Taxonomy" id="7574"/>
    <lineage>
        <taxon>Eukaryota</taxon>
        <taxon>Metazoa</taxon>
        <taxon>Spiralia</taxon>
        <taxon>Lophotrochozoa</taxon>
        <taxon>Brachiopoda</taxon>
        <taxon>Linguliformea</taxon>
        <taxon>Lingulata</taxon>
        <taxon>Lingulida</taxon>
        <taxon>Linguloidea</taxon>
        <taxon>Lingulidae</taxon>
        <taxon>Lingula</taxon>
    </lineage>
</organism>
<dbReference type="PROSITE" id="PS50287">
    <property type="entry name" value="SRCR_2"/>
    <property type="match status" value="5"/>
</dbReference>
<dbReference type="PRINTS" id="PR00258">
    <property type="entry name" value="SPERACTRCPTR"/>
</dbReference>
<dbReference type="KEGG" id="lak:106160096"/>
<feature type="disulfide bond" evidence="3">
    <location>
        <begin position="188"/>
        <end position="198"/>
    </location>
</feature>
<feature type="domain" description="SRCR" evidence="4">
    <location>
        <begin position="9"/>
        <end position="110"/>
    </location>
</feature>
<feature type="domain" description="SRCR" evidence="4">
    <location>
        <begin position="226"/>
        <end position="325"/>
    </location>
</feature>
<comment type="caution">
    <text evidence="3">Lacks conserved residue(s) required for the propagation of feature annotation.</text>
</comment>
<dbReference type="InterPro" id="IPR036772">
    <property type="entry name" value="SRCR-like_dom_sf"/>
</dbReference>